<dbReference type="EMBL" id="PEBD01000004">
    <property type="protein sequence ID" value="PHV68166.1"/>
    <property type="molecule type" value="Genomic_DNA"/>
</dbReference>
<feature type="compositionally biased region" description="Basic and acidic residues" evidence="1">
    <location>
        <begin position="1"/>
        <end position="13"/>
    </location>
</feature>
<accession>A0A2G3PQW5</accession>
<dbReference type="InterPro" id="IPR032371">
    <property type="entry name" value="DUF4873"/>
</dbReference>
<evidence type="ECO:0000313" key="4">
    <source>
        <dbReference type="Proteomes" id="UP000225108"/>
    </source>
</evidence>
<organism evidence="3 4">
    <name type="scientific">Williamsia marianensis</name>
    <dbReference type="NCBI Taxonomy" id="85044"/>
    <lineage>
        <taxon>Bacteria</taxon>
        <taxon>Bacillati</taxon>
        <taxon>Actinomycetota</taxon>
        <taxon>Actinomycetes</taxon>
        <taxon>Mycobacteriales</taxon>
        <taxon>Nocardiaceae</taxon>
        <taxon>Williamsia</taxon>
    </lineage>
</organism>
<evidence type="ECO:0000256" key="1">
    <source>
        <dbReference type="SAM" id="MobiDB-lite"/>
    </source>
</evidence>
<evidence type="ECO:0000259" key="2">
    <source>
        <dbReference type="Pfam" id="PF16170"/>
    </source>
</evidence>
<feature type="region of interest" description="Disordered" evidence="1">
    <location>
        <begin position="1"/>
        <end position="28"/>
    </location>
</feature>
<dbReference type="RefSeq" id="WP_099381321.1">
    <property type="nucleotide sequence ID" value="NZ_PEBD01000004.1"/>
</dbReference>
<feature type="region of interest" description="Disordered" evidence="1">
    <location>
        <begin position="106"/>
        <end position="129"/>
    </location>
</feature>
<dbReference type="Proteomes" id="UP000225108">
    <property type="component" value="Unassembled WGS sequence"/>
</dbReference>
<evidence type="ECO:0000313" key="3">
    <source>
        <dbReference type="EMBL" id="PHV68166.1"/>
    </source>
</evidence>
<dbReference type="AlphaFoldDB" id="A0A2G3PQW5"/>
<dbReference type="Pfam" id="PF16170">
    <property type="entry name" value="DUF4873"/>
    <property type="match status" value="1"/>
</dbReference>
<comment type="caution">
    <text evidence="3">The sequence shown here is derived from an EMBL/GenBank/DDBJ whole genome shotgun (WGS) entry which is preliminary data.</text>
</comment>
<proteinExistence type="predicted"/>
<reference evidence="3 4" key="1">
    <citation type="submission" date="2017-10" db="EMBL/GenBank/DDBJ databases">
        <title>The draft genome sequence of Williamsia sp. BULT 1.1 isolated from the semi-arid grassland soils from South Africa.</title>
        <authorList>
            <person name="Kabwe M.H."/>
            <person name="Govender N."/>
            <person name="Mutseka Lunga P."/>
            <person name="Vikram S."/>
            <person name="Makhalanyane T.P."/>
        </authorList>
    </citation>
    <scope>NUCLEOTIDE SEQUENCE [LARGE SCALE GENOMIC DNA]</scope>
    <source>
        <strain evidence="3 4">BULT 1.1</strain>
    </source>
</reference>
<protein>
    <submittedName>
        <fullName evidence="3">DUF4873 domain-containing protein</fullName>
    </submittedName>
</protein>
<gene>
    <name evidence="3" type="ORF">CSW57_02615</name>
</gene>
<name>A0A2G3PQW5_WILMA</name>
<feature type="domain" description="DUF4873" evidence="2">
    <location>
        <begin position="16"/>
        <end position="106"/>
    </location>
</feature>
<sequence>MVEHEDNGAHDDGAGSYSGPATVTIDGHEPAQVQVELSGHFDPLAGRYVWAGRIRGLAPALPADVVITAGTQAVVETPEGAGEGELSAVDLFGGFTIAGVTAPPFAQLPDDVDRDDIHVPGTQTGEDIR</sequence>